<dbReference type="InterPro" id="IPR001242">
    <property type="entry name" value="Condensation_dom"/>
</dbReference>
<proteinExistence type="predicted"/>
<organism evidence="3 4">
    <name type="scientific">Micromonospora inyonensis</name>
    <dbReference type="NCBI Taxonomy" id="47866"/>
    <lineage>
        <taxon>Bacteria</taxon>
        <taxon>Bacillati</taxon>
        <taxon>Actinomycetota</taxon>
        <taxon>Actinomycetes</taxon>
        <taxon>Micromonosporales</taxon>
        <taxon>Micromonosporaceae</taxon>
        <taxon>Micromonospora</taxon>
    </lineage>
</organism>
<evidence type="ECO:0000256" key="1">
    <source>
        <dbReference type="SAM" id="MobiDB-lite"/>
    </source>
</evidence>
<dbReference type="InterPro" id="IPR023213">
    <property type="entry name" value="CAT-like_dom_sf"/>
</dbReference>
<feature type="domain" description="Condensation" evidence="2">
    <location>
        <begin position="19"/>
        <end position="339"/>
    </location>
</feature>
<dbReference type="GO" id="GO:0008610">
    <property type="term" value="P:lipid biosynthetic process"/>
    <property type="evidence" value="ECO:0007669"/>
    <property type="project" value="UniProtKB-ARBA"/>
</dbReference>
<dbReference type="GO" id="GO:0043041">
    <property type="term" value="P:amino acid activation for nonribosomal peptide biosynthetic process"/>
    <property type="evidence" value="ECO:0007669"/>
    <property type="project" value="TreeGrafter"/>
</dbReference>
<accession>A0A1C6S1X8</accession>
<dbReference type="Proteomes" id="UP000198906">
    <property type="component" value="Unassembled WGS sequence"/>
</dbReference>
<dbReference type="PANTHER" id="PTHR45527">
    <property type="entry name" value="NONRIBOSOMAL PEPTIDE SYNTHETASE"/>
    <property type="match status" value="1"/>
</dbReference>
<dbReference type="EMBL" id="FMHU01000002">
    <property type="protein sequence ID" value="SCL23375.1"/>
    <property type="molecule type" value="Genomic_DNA"/>
</dbReference>
<dbReference type="GO" id="GO:0005737">
    <property type="term" value="C:cytoplasm"/>
    <property type="evidence" value="ECO:0007669"/>
    <property type="project" value="TreeGrafter"/>
</dbReference>
<keyword evidence="4" id="KW-1185">Reference proteome</keyword>
<dbReference type="Gene3D" id="3.30.559.10">
    <property type="entry name" value="Chloramphenicol acetyltransferase-like domain"/>
    <property type="match status" value="1"/>
</dbReference>
<evidence type="ECO:0000313" key="3">
    <source>
        <dbReference type="EMBL" id="SCL23375.1"/>
    </source>
</evidence>
<feature type="region of interest" description="Disordered" evidence="1">
    <location>
        <begin position="404"/>
        <end position="478"/>
    </location>
</feature>
<name>A0A1C6S1X8_9ACTN</name>
<feature type="compositionally biased region" description="Gly residues" evidence="1">
    <location>
        <begin position="404"/>
        <end position="422"/>
    </location>
</feature>
<dbReference type="PANTHER" id="PTHR45527:SF1">
    <property type="entry name" value="FATTY ACID SYNTHASE"/>
    <property type="match status" value="1"/>
</dbReference>
<dbReference type="SUPFAM" id="SSF52777">
    <property type="entry name" value="CoA-dependent acyltransferases"/>
    <property type="match status" value="2"/>
</dbReference>
<dbReference type="GO" id="GO:0044550">
    <property type="term" value="P:secondary metabolite biosynthetic process"/>
    <property type="evidence" value="ECO:0007669"/>
    <property type="project" value="TreeGrafter"/>
</dbReference>
<protein>
    <submittedName>
        <fullName evidence="3">Condensation domain-containing protein</fullName>
    </submittedName>
</protein>
<dbReference type="STRING" id="47866.GA0074694_3629"/>
<dbReference type="AlphaFoldDB" id="A0A1C6S1X8"/>
<evidence type="ECO:0000313" key="4">
    <source>
        <dbReference type="Proteomes" id="UP000198906"/>
    </source>
</evidence>
<dbReference type="GO" id="GO:0031177">
    <property type="term" value="F:phosphopantetheine binding"/>
    <property type="evidence" value="ECO:0007669"/>
    <property type="project" value="TreeGrafter"/>
</dbReference>
<gene>
    <name evidence="3" type="ORF">GA0074694_3629</name>
</gene>
<dbReference type="RefSeq" id="WP_091459778.1">
    <property type="nucleotide sequence ID" value="NZ_FMHU01000002.1"/>
</dbReference>
<sequence length="478" mass="51792">MTESLRRQVPFSGRRFVTAPATCAQRDMWRLIQRAMPDSTFYDQVYPVELRGPGGVDDVIAVLAELVNRYESLRTAFHRDETGALMQRVLRTGSFETDIRWAGSGEDPKTVAATWQQSLRHRSFSLQTGPLFRSLVILSDDVPVLASLGVSHLVADLMSLRLLASELTRLLSARVSGQSAPVPPACRQPVEQAEYERSPRGQQALDRSHAYWRRQLAQAPTTMFPYRRDEPSAPRFYSAAMESKAVAMALPVLADRYRTSTSAVMLSAVALLLGHLAGLPACAIRLLVANRFVPELRAAVANLQQEVLVTLDLTGETFGEVVRATLAASMTAYSNGVYDPDQVGELIRSAGRERGAELSLSCYFNDIRRAREVPGRATAVDAGFVRAAMADTVRRRRLLQGRGGLLHGHRGQGAGLDPGGALHGYPGATAGGDSSVSARRGVWSPAAAASGPESRHRPPPRGSSRSSPPTATATRPNS</sequence>
<dbReference type="GO" id="GO:0003824">
    <property type="term" value="F:catalytic activity"/>
    <property type="evidence" value="ECO:0007669"/>
    <property type="project" value="InterPro"/>
</dbReference>
<feature type="compositionally biased region" description="Low complexity" evidence="1">
    <location>
        <begin position="462"/>
        <end position="478"/>
    </location>
</feature>
<evidence type="ECO:0000259" key="2">
    <source>
        <dbReference type="Pfam" id="PF00668"/>
    </source>
</evidence>
<dbReference type="Gene3D" id="3.30.559.30">
    <property type="entry name" value="Nonribosomal peptide synthetase, condensation domain"/>
    <property type="match status" value="1"/>
</dbReference>
<dbReference type="Pfam" id="PF00668">
    <property type="entry name" value="Condensation"/>
    <property type="match status" value="1"/>
</dbReference>
<reference evidence="4" key="1">
    <citation type="submission" date="2016-06" db="EMBL/GenBank/DDBJ databases">
        <authorList>
            <person name="Varghese N."/>
        </authorList>
    </citation>
    <scope>NUCLEOTIDE SEQUENCE [LARGE SCALE GENOMIC DNA]</scope>
    <source>
        <strain evidence="4">DSM 46123</strain>
    </source>
</reference>